<name>A0ABS7F9Q6_9NEIS</name>
<proteinExistence type="predicted"/>
<accession>A0ABS7F9Q6</accession>
<reference evidence="1 2" key="1">
    <citation type="submission" date="2021-05" db="EMBL/GenBank/DDBJ databases">
        <title>Draft Whole Genome Sequencing Of Biosensor Chromobacterium violaceum Strain CV026 Reveals A Regulatory RNA In Chromobacterium violaceum Phenotype Regulatory Network.</title>
        <authorList>
            <person name="Hong K.W."/>
            <person name="Chan K.G."/>
            <person name="Chang C.-Y."/>
        </authorList>
    </citation>
    <scope>NUCLEOTIDE SEQUENCE [LARGE SCALE GENOMIC DNA]</scope>
    <source>
        <strain evidence="1 2">ATCC 31532</strain>
    </source>
</reference>
<keyword evidence="2" id="KW-1185">Reference proteome</keyword>
<protein>
    <submittedName>
        <fullName evidence="1">Uncharacterized protein</fullName>
    </submittedName>
</protein>
<dbReference type="Proteomes" id="UP000711178">
    <property type="component" value="Unassembled WGS sequence"/>
</dbReference>
<gene>
    <name evidence="1" type="ORF">KIF53_04175</name>
</gene>
<organism evidence="1 2">
    <name type="scientific">Chromobacterium subtsugae</name>
    <dbReference type="NCBI Taxonomy" id="251747"/>
    <lineage>
        <taxon>Bacteria</taxon>
        <taxon>Pseudomonadati</taxon>
        <taxon>Pseudomonadota</taxon>
        <taxon>Betaproteobacteria</taxon>
        <taxon>Neisseriales</taxon>
        <taxon>Chromobacteriaceae</taxon>
        <taxon>Chromobacterium</taxon>
    </lineage>
</organism>
<sequence length="53" mass="5915">MQQSYRPRRSFILFSTDAATPLLADRCLFLLQAGRRHTLANPARLLGSSGTHT</sequence>
<evidence type="ECO:0000313" key="1">
    <source>
        <dbReference type="EMBL" id="MBW8286818.1"/>
    </source>
</evidence>
<comment type="caution">
    <text evidence="1">The sequence shown here is derived from an EMBL/GenBank/DDBJ whole genome shotgun (WGS) entry which is preliminary data.</text>
</comment>
<dbReference type="RefSeq" id="WP_155294745.1">
    <property type="nucleotide sequence ID" value="NZ_JAHCDJ010000002.1"/>
</dbReference>
<evidence type="ECO:0000313" key="2">
    <source>
        <dbReference type="Proteomes" id="UP000711178"/>
    </source>
</evidence>
<dbReference type="EMBL" id="JAHDTB010000002">
    <property type="protein sequence ID" value="MBW8286818.1"/>
    <property type="molecule type" value="Genomic_DNA"/>
</dbReference>